<keyword evidence="3" id="KW-1185">Reference proteome</keyword>
<evidence type="ECO:0008006" key="4">
    <source>
        <dbReference type="Google" id="ProtNLM"/>
    </source>
</evidence>
<dbReference type="InterPro" id="IPR036397">
    <property type="entry name" value="RNaseH_sf"/>
</dbReference>
<gene>
    <name evidence="2" type="ORF">LAZ67_2002925</name>
</gene>
<dbReference type="Gene3D" id="3.30.420.10">
    <property type="entry name" value="Ribonuclease H-like superfamily/Ribonuclease H"/>
    <property type="match status" value="1"/>
</dbReference>
<dbReference type="InterPro" id="IPR001888">
    <property type="entry name" value="Transposase_1"/>
</dbReference>
<protein>
    <recommendedName>
        <fullName evidence="4">Transposase</fullName>
    </recommendedName>
</protein>
<evidence type="ECO:0000256" key="1">
    <source>
        <dbReference type="SAM" id="MobiDB-lite"/>
    </source>
</evidence>
<accession>A0ABY6K438</accession>
<evidence type="ECO:0000313" key="3">
    <source>
        <dbReference type="Proteomes" id="UP001235939"/>
    </source>
</evidence>
<dbReference type="InterPro" id="IPR052709">
    <property type="entry name" value="Transposase-MT_Hybrid"/>
</dbReference>
<feature type="compositionally biased region" description="Basic and acidic residues" evidence="1">
    <location>
        <begin position="243"/>
        <end position="260"/>
    </location>
</feature>
<evidence type="ECO:0000313" key="2">
    <source>
        <dbReference type="EMBL" id="UYV63039.1"/>
    </source>
</evidence>
<dbReference type="PANTHER" id="PTHR46060:SF1">
    <property type="entry name" value="MARINER MOS1 TRANSPOSASE-LIKE PROTEIN"/>
    <property type="match status" value="1"/>
</dbReference>
<dbReference type="Proteomes" id="UP001235939">
    <property type="component" value="Chromosome 02"/>
</dbReference>
<reference evidence="2 3" key="1">
    <citation type="submission" date="2022-01" db="EMBL/GenBank/DDBJ databases">
        <title>A chromosomal length assembly of Cordylochernes scorpioides.</title>
        <authorList>
            <person name="Zeh D."/>
            <person name="Zeh J."/>
        </authorList>
    </citation>
    <scope>NUCLEOTIDE SEQUENCE [LARGE SCALE GENOMIC DNA]</scope>
    <source>
        <strain evidence="2">IN4F17</strain>
        <tissue evidence="2">Whole Body</tissue>
    </source>
</reference>
<name>A0ABY6K438_9ARAC</name>
<feature type="region of interest" description="Disordered" evidence="1">
    <location>
        <begin position="207"/>
        <end position="277"/>
    </location>
</feature>
<dbReference type="Pfam" id="PF01359">
    <property type="entry name" value="Transposase_1"/>
    <property type="match status" value="1"/>
</dbReference>
<dbReference type="PANTHER" id="PTHR46060">
    <property type="entry name" value="MARINER MOS1 TRANSPOSASE-LIKE PROTEIN"/>
    <property type="match status" value="1"/>
</dbReference>
<sequence length="439" mass="49696">MAIVFWDCKGVFLVDYLSPNTTGNAARYCEVLTKLRTSIKRKHPGPWSRKVLLVHDNARPHAARTTQTLLENFKWEIFTHPTYSPELAPIDFHLFPALKLHLGGKHFANDDEVQAEANHLLRRQDTAWYNSGIKKLLQRYQKCSDRNDLGVRSVEAELVGIRSKGLLSASRYPWIETATHEACSWGGLYGLLPKPAPILRMEASGMSPVQADSAEVPRYHRLPRPKSRPDCGRQGTSNQVDHCLYRKMEQGRGEDSKEPMESDPDYESGENTTSPKMENTLGRTQEIAPSQEDATPPPAVSDVLGSLTRTLHQLSAVTELSRDVELPRYDGSYEAQSFFDNYDAQADLAQLQYTERLRRLPNLLQGKALHYFRSLKLDKLYYVDARQALIDLFPETTNASFARFLAIKLTLFVRGVLSKKDGVWSTAEPSPQNLLRIPD</sequence>
<proteinExistence type="predicted"/>
<dbReference type="EMBL" id="CP092864">
    <property type="protein sequence ID" value="UYV63039.1"/>
    <property type="molecule type" value="Genomic_DNA"/>
</dbReference>
<organism evidence="2 3">
    <name type="scientific">Cordylochernes scorpioides</name>
    <dbReference type="NCBI Taxonomy" id="51811"/>
    <lineage>
        <taxon>Eukaryota</taxon>
        <taxon>Metazoa</taxon>
        <taxon>Ecdysozoa</taxon>
        <taxon>Arthropoda</taxon>
        <taxon>Chelicerata</taxon>
        <taxon>Arachnida</taxon>
        <taxon>Pseudoscorpiones</taxon>
        <taxon>Cheliferoidea</taxon>
        <taxon>Chernetidae</taxon>
        <taxon>Cordylochernes</taxon>
    </lineage>
</organism>